<evidence type="ECO:0000256" key="7">
    <source>
        <dbReference type="RuleBase" id="RU003331"/>
    </source>
</evidence>
<accession>A0A7Z8Y892</accession>
<proteinExistence type="inferred from homology"/>
<gene>
    <name evidence="5 8" type="primary">adk</name>
    <name evidence="8" type="ORF">NCTC10327_00689</name>
</gene>
<dbReference type="UniPathway" id="UPA00588">
    <property type="reaction ID" value="UER00649"/>
</dbReference>
<dbReference type="CDD" id="cd01428">
    <property type="entry name" value="ADK"/>
    <property type="match status" value="1"/>
</dbReference>
<comment type="catalytic activity">
    <reaction evidence="5 7">
        <text>AMP + ATP = 2 ADP</text>
        <dbReference type="Rhea" id="RHEA:12973"/>
        <dbReference type="ChEBI" id="CHEBI:30616"/>
        <dbReference type="ChEBI" id="CHEBI:456215"/>
        <dbReference type="ChEBI" id="CHEBI:456216"/>
        <dbReference type="EC" id="2.7.4.3"/>
    </reaction>
</comment>
<dbReference type="InterPro" id="IPR000850">
    <property type="entry name" value="Adenylat/UMP-CMP_kin"/>
</dbReference>
<dbReference type="NCBIfam" id="NF001381">
    <property type="entry name" value="PRK00279.1-3"/>
    <property type="match status" value="1"/>
</dbReference>
<feature type="binding site" evidence="5">
    <location>
        <position position="94"/>
    </location>
    <ligand>
        <name>AMP</name>
        <dbReference type="ChEBI" id="CHEBI:456215"/>
    </ligand>
</feature>
<dbReference type="EC" id="2.7.4.3" evidence="5 7"/>
<comment type="caution">
    <text evidence="8">The sequence shown here is derived from an EMBL/GenBank/DDBJ whole genome shotgun (WGS) entry which is preliminary data.</text>
</comment>
<keyword evidence="2 5" id="KW-0545">Nucleotide biosynthesis</keyword>
<dbReference type="PRINTS" id="PR00094">
    <property type="entry name" value="ADENYLTKNASE"/>
</dbReference>
<keyword evidence="1 5" id="KW-0808">Transferase</keyword>
<keyword evidence="5 7" id="KW-0067">ATP-binding</keyword>
<dbReference type="NCBIfam" id="NF011104">
    <property type="entry name" value="PRK14531.1"/>
    <property type="match status" value="1"/>
</dbReference>
<comment type="domain">
    <text evidence="5">Consists of three domains, a large central CORE domain and two small peripheral domains, NMPbind and LID, which undergo movements during catalysis. The LID domain closes over the site of phosphoryl transfer upon ATP binding. Assembling and dissambling the active center during each catalytic cycle provides an effective means to prevent ATP hydrolysis.</text>
</comment>
<dbReference type="PROSITE" id="PS00113">
    <property type="entry name" value="ADENYLATE_KINASE"/>
    <property type="match status" value="1"/>
</dbReference>
<dbReference type="InterPro" id="IPR033690">
    <property type="entry name" value="Adenylat_kinase_CS"/>
</dbReference>
<dbReference type="Pfam" id="PF00406">
    <property type="entry name" value="ADK"/>
    <property type="match status" value="1"/>
</dbReference>
<comment type="caution">
    <text evidence="5">Lacks conserved residue(s) required for the propagation of feature annotation.</text>
</comment>
<feature type="binding site" evidence="5">
    <location>
        <position position="127"/>
    </location>
    <ligand>
        <name>ATP</name>
        <dbReference type="ChEBI" id="CHEBI:30616"/>
    </ligand>
</feature>
<dbReference type="NCBIfam" id="NF011100">
    <property type="entry name" value="PRK14527.1"/>
    <property type="match status" value="1"/>
</dbReference>
<feature type="binding site" evidence="5">
    <location>
        <position position="38"/>
    </location>
    <ligand>
        <name>AMP</name>
        <dbReference type="ChEBI" id="CHEBI:456215"/>
    </ligand>
</feature>
<dbReference type="GO" id="GO:0044209">
    <property type="term" value="P:AMP salvage"/>
    <property type="evidence" value="ECO:0007669"/>
    <property type="project" value="UniProtKB-UniRule"/>
</dbReference>
<feature type="binding site" evidence="5">
    <location>
        <position position="144"/>
    </location>
    <ligand>
        <name>AMP</name>
        <dbReference type="ChEBI" id="CHEBI:456215"/>
    </ligand>
</feature>
<feature type="binding site" evidence="5">
    <location>
        <begin position="59"/>
        <end position="61"/>
    </location>
    <ligand>
        <name>AMP</name>
        <dbReference type="ChEBI" id="CHEBI:456215"/>
    </ligand>
</feature>
<evidence type="ECO:0000256" key="5">
    <source>
        <dbReference type="HAMAP-Rule" id="MF_00235"/>
    </source>
</evidence>
<feature type="region of interest" description="NMP" evidence="5">
    <location>
        <begin position="32"/>
        <end position="61"/>
    </location>
</feature>
<dbReference type="Proteomes" id="UP000269974">
    <property type="component" value="Unassembled WGS sequence"/>
</dbReference>
<feature type="binding site" evidence="5">
    <location>
        <position position="33"/>
    </location>
    <ligand>
        <name>AMP</name>
        <dbReference type="ChEBI" id="CHEBI:456215"/>
    </ligand>
</feature>
<dbReference type="PANTHER" id="PTHR23359">
    <property type="entry name" value="NUCLEOTIDE KINASE"/>
    <property type="match status" value="1"/>
</dbReference>
<evidence type="ECO:0000313" key="8">
    <source>
        <dbReference type="EMBL" id="VDG76008.1"/>
    </source>
</evidence>
<comment type="subunit">
    <text evidence="5 7">Monomer.</text>
</comment>
<dbReference type="InterPro" id="IPR027417">
    <property type="entry name" value="P-loop_NTPase"/>
</dbReference>
<protein>
    <recommendedName>
        <fullName evidence="5 7">Adenylate kinase</fullName>
        <shortName evidence="5">AK</shortName>
        <ecNumber evidence="5 7">2.7.4.3</ecNumber>
    </recommendedName>
    <alternativeName>
        <fullName evidence="5">ATP-AMP transphosphorylase</fullName>
    </alternativeName>
    <alternativeName>
        <fullName evidence="5">ATP:AMP phosphotransferase</fullName>
    </alternativeName>
    <alternativeName>
        <fullName evidence="5">Adenylate monophosphate kinase</fullName>
    </alternativeName>
</protein>
<evidence type="ECO:0000256" key="2">
    <source>
        <dbReference type="ARBA" id="ARBA00022727"/>
    </source>
</evidence>
<organism evidence="8 9">
    <name type="scientific">Actinobaculum suis</name>
    <dbReference type="NCBI Taxonomy" id="1657"/>
    <lineage>
        <taxon>Bacteria</taxon>
        <taxon>Bacillati</taxon>
        <taxon>Actinomycetota</taxon>
        <taxon>Actinomycetes</taxon>
        <taxon>Actinomycetales</taxon>
        <taxon>Actinomycetaceae</taxon>
        <taxon>Actinobaculum</taxon>
    </lineage>
</organism>
<dbReference type="NCBIfam" id="NF011105">
    <property type="entry name" value="PRK14532.1"/>
    <property type="match status" value="1"/>
</dbReference>
<feature type="binding site" evidence="5">
    <location>
        <position position="172"/>
    </location>
    <ligand>
        <name>ATP</name>
        <dbReference type="ChEBI" id="CHEBI:30616"/>
    </ligand>
</feature>
<feature type="binding site" evidence="5">
    <location>
        <begin position="87"/>
        <end position="90"/>
    </location>
    <ligand>
        <name>AMP</name>
        <dbReference type="ChEBI" id="CHEBI:456215"/>
    </ligand>
</feature>
<dbReference type="GO" id="GO:0005737">
    <property type="term" value="C:cytoplasm"/>
    <property type="evidence" value="ECO:0007669"/>
    <property type="project" value="UniProtKB-SubCell"/>
</dbReference>
<dbReference type="RefSeq" id="WP_185933819.1">
    <property type="nucleotide sequence ID" value="NZ_UYIO01000001.1"/>
</dbReference>
<evidence type="ECO:0000256" key="6">
    <source>
        <dbReference type="RuleBase" id="RU003330"/>
    </source>
</evidence>
<comment type="function">
    <text evidence="5">Catalyzes the reversible transfer of the terminal phosphate group between ATP and AMP. Plays an important role in cellular energy homeostasis and in adenine nucleotide metabolism.</text>
</comment>
<dbReference type="EMBL" id="UYIO01000001">
    <property type="protein sequence ID" value="VDG76008.1"/>
    <property type="molecule type" value="Genomic_DNA"/>
</dbReference>
<comment type="pathway">
    <text evidence="5">Purine metabolism; AMP biosynthesis via salvage pathway; AMP from ADP: step 1/1.</text>
</comment>
<keyword evidence="3 5" id="KW-0547">Nucleotide-binding</keyword>
<feature type="binding site" evidence="5">
    <location>
        <begin position="12"/>
        <end position="17"/>
    </location>
    <ligand>
        <name>ATP</name>
        <dbReference type="ChEBI" id="CHEBI:30616"/>
    </ligand>
</feature>
<comment type="similarity">
    <text evidence="5 6">Belongs to the adenylate kinase family.</text>
</comment>
<dbReference type="GO" id="GO:0005524">
    <property type="term" value="F:ATP binding"/>
    <property type="evidence" value="ECO:0007669"/>
    <property type="project" value="UniProtKB-UniRule"/>
</dbReference>
<keyword evidence="4 5" id="KW-0418">Kinase</keyword>
<keyword evidence="5" id="KW-0963">Cytoplasm</keyword>
<sequence length="190" mass="20535">MAYRLIIVGPPGAGKGTQAKGIAERRGIPAISTGDLFRAHAAAQDELGKLAASYSERGALVPDEVTNRMVAERIAEDDAAAGFLLDGYPRNLAQVDALDEMLGETKIDAVIMLDVDDDVVVRRLLGRAKQQNRADDTEEVIRHRLEVYHQETQPIVDAYAARGLVVRIDGGAGIAETTQRIETALQDFLG</sequence>
<dbReference type="SUPFAM" id="SSF52540">
    <property type="entry name" value="P-loop containing nucleoside triphosphate hydrolases"/>
    <property type="match status" value="1"/>
</dbReference>
<name>A0A7Z8Y892_9ACTO</name>
<reference evidence="8 9" key="1">
    <citation type="submission" date="2018-11" db="EMBL/GenBank/DDBJ databases">
        <authorList>
            <consortium name="Pathogen Informatics"/>
        </authorList>
    </citation>
    <scope>NUCLEOTIDE SEQUENCE [LARGE SCALE GENOMIC DNA]</scope>
    <source>
        <strain evidence="8 9">NCTC10327</strain>
    </source>
</reference>
<dbReference type="GO" id="GO:0004017">
    <property type="term" value="F:AMP kinase activity"/>
    <property type="evidence" value="ECO:0007669"/>
    <property type="project" value="UniProtKB-UniRule"/>
</dbReference>
<feature type="binding site" evidence="5">
    <location>
        <position position="133"/>
    </location>
    <ligand>
        <name>AMP</name>
        <dbReference type="ChEBI" id="CHEBI:456215"/>
    </ligand>
</feature>
<dbReference type="HAMAP" id="MF_00235">
    <property type="entry name" value="Adenylate_kinase_Adk"/>
    <property type="match status" value="1"/>
</dbReference>
<comment type="subcellular location">
    <subcellularLocation>
        <location evidence="5 7">Cytoplasm</location>
    </subcellularLocation>
</comment>
<evidence type="ECO:0000256" key="4">
    <source>
        <dbReference type="ARBA" id="ARBA00022777"/>
    </source>
</evidence>
<evidence type="ECO:0000256" key="1">
    <source>
        <dbReference type="ARBA" id="ARBA00022679"/>
    </source>
</evidence>
<dbReference type="AlphaFoldDB" id="A0A7Z8Y892"/>
<dbReference type="Gene3D" id="3.40.50.300">
    <property type="entry name" value="P-loop containing nucleotide triphosphate hydrolases"/>
    <property type="match status" value="1"/>
</dbReference>
<evidence type="ECO:0000313" key="9">
    <source>
        <dbReference type="Proteomes" id="UP000269974"/>
    </source>
</evidence>
<evidence type="ECO:0000256" key="3">
    <source>
        <dbReference type="ARBA" id="ARBA00022741"/>
    </source>
</evidence>